<dbReference type="EMBL" id="LPXN01000170">
    <property type="protein sequence ID" value="KZC98805.1"/>
    <property type="molecule type" value="Genomic_DNA"/>
</dbReference>
<feature type="transmembrane region" description="Helical" evidence="6">
    <location>
        <begin position="143"/>
        <end position="162"/>
    </location>
</feature>
<feature type="transmembrane region" description="Helical" evidence="6">
    <location>
        <begin position="388"/>
        <end position="409"/>
    </location>
</feature>
<proteinExistence type="predicted"/>
<dbReference type="Proteomes" id="UP000076400">
    <property type="component" value="Unassembled WGS sequence"/>
</dbReference>
<dbReference type="Pfam" id="PF07690">
    <property type="entry name" value="MFS_1"/>
    <property type="match status" value="1"/>
</dbReference>
<accession>A0A154VBT0</accession>
<dbReference type="STRING" id="580166.AUP43_14755"/>
<dbReference type="GO" id="GO:0022857">
    <property type="term" value="F:transmembrane transporter activity"/>
    <property type="evidence" value="ECO:0007669"/>
    <property type="project" value="InterPro"/>
</dbReference>
<evidence type="ECO:0000256" key="1">
    <source>
        <dbReference type="ARBA" id="ARBA00004651"/>
    </source>
</evidence>
<dbReference type="AlphaFoldDB" id="A0A154VBT0"/>
<evidence type="ECO:0000256" key="2">
    <source>
        <dbReference type="ARBA" id="ARBA00022475"/>
    </source>
</evidence>
<dbReference type="Gene3D" id="1.20.1250.20">
    <property type="entry name" value="MFS general substrate transporter like domains"/>
    <property type="match status" value="1"/>
</dbReference>
<feature type="transmembrane region" description="Helical" evidence="6">
    <location>
        <begin position="14"/>
        <end position="32"/>
    </location>
</feature>
<feature type="transmembrane region" description="Helical" evidence="6">
    <location>
        <begin position="174"/>
        <end position="192"/>
    </location>
</feature>
<evidence type="ECO:0000256" key="6">
    <source>
        <dbReference type="SAM" id="Phobius"/>
    </source>
</evidence>
<evidence type="ECO:0000313" key="9">
    <source>
        <dbReference type="Proteomes" id="UP000076400"/>
    </source>
</evidence>
<dbReference type="RefSeq" id="WP_067560148.1">
    <property type="nucleotide sequence ID" value="NZ_LPXN01000170.1"/>
</dbReference>
<feature type="transmembrane region" description="Helical" evidence="6">
    <location>
        <begin position="358"/>
        <end position="382"/>
    </location>
</feature>
<name>A0A154VBT0_9PROT</name>
<dbReference type="InterPro" id="IPR011701">
    <property type="entry name" value="MFS"/>
</dbReference>
<keyword evidence="5 6" id="KW-0472">Membrane</keyword>
<feature type="transmembrane region" description="Helical" evidence="6">
    <location>
        <begin position="52"/>
        <end position="76"/>
    </location>
</feature>
<dbReference type="GO" id="GO:0005886">
    <property type="term" value="C:plasma membrane"/>
    <property type="evidence" value="ECO:0007669"/>
    <property type="project" value="UniProtKB-SubCell"/>
</dbReference>
<comment type="subcellular location">
    <subcellularLocation>
        <location evidence="1">Cell membrane</location>
        <topology evidence="1">Multi-pass membrane protein</topology>
    </subcellularLocation>
</comment>
<evidence type="ECO:0000259" key="7">
    <source>
        <dbReference type="PROSITE" id="PS50850"/>
    </source>
</evidence>
<evidence type="ECO:0000256" key="4">
    <source>
        <dbReference type="ARBA" id="ARBA00022989"/>
    </source>
</evidence>
<keyword evidence="3 6" id="KW-0812">Transmembrane</keyword>
<keyword evidence="9" id="KW-1185">Reference proteome</keyword>
<feature type="transmembrane region" description="Helical" evidence="6">
    <location>
        <begin position="227"/>
        <end position="251"/>
    </location>
</feature>
<dbReference type="PANTHER" id="PTHR43124">
    <property type="entry name" value="PURINE EFFLUX PUMP PBUE"/>
    <property type="match status" value="1"/>
</dbReference>
<dbReference type="SUPFAM" id="SSF103473">
    <property type="entry name" value="MFS general substrate transporter"/>
    <property type="match status" value="1"/>
</dbReference>
<sequence length="420" mass="44460">MADGTGRPEGWRKTVIRIFLCLGLAAILSQFFRSATGVIAPDLMRDLSLSASQMGMLTAAFFFTFALTQIPTGILLDRYGSRLTIAGTMLFAVAGSFVFYLAETYWHVVIARTLIGIGCAGVMMGAFSVLARWFDARSFTMTIGWMIALSNGGNLLATTPMAMAAEAIGWRGTYLAMGLITLAVVGCLLVGVRDAPPGHGFLNRRSESGADILAGLKAVFRNPQLPYVLVVSFVTYACTITVFGLWAAPFLHDVYGLDGVDRGNILLGMSIAIIAGTLIYGPLDRKIPSRRRLVLAGGACSTACLALLAVFAESGLWLVAPLMVAFTLFNTYNVLTVSHGRTLFADHLVGRGMTTVNIAVQTGAAVLQLGSGVLIGLVAGLVPGAADLPYRVLFGALAIVSAVALAYYARAEDRIPTPLS</sequence>
<keyword evidence="4 6" id="KW-1133">Transmembrane helix</keyword>
<comment type="caution">
    <text evidence="8">The sequence shown here is derived from an EMBL/GenBank/DDBJ whole genome shotgun (WGS) entry which is preliminary data.</text>
</comment>
<evidence type="ECO:0000256" key="3">
    <source>
        <dbReference type="ARBA" id="ARBA00022692"/>
    </source>
</evidence>
<dbReference type="PANTHER" id="PTHR43124:SF3">
    <property type="entry name" value="CHLORAMPHENICOL EFFLUX PUMP RV0191"/>
    <property type="match status" value="1"/>
</dbReference>
<feature type="transmembrane region" description="Helical" evidence="6">
    <location>
        <begin position="108"/>
        <end position="131"/>
    </location>
</feature>
<protein>
    <recommendedName>
        <fullName evidence="7">Major facilitator superfamily (MFS) profile domain-containing protein</fullName>
    </recommendedName>
</protein>
<gene>
    <name evidence="8" type="ORF">AUP43_14755</name>
</gene>
<dbReference type="PROSITE" id="PS50850">
    <property type="entry name" value="MFS"/>
    <property type="match status" value="1"/>
</dbReference>
<feature type="domain" description="Major facilitator superfamily (MFS) profile" evidence="7">
    <location>
        <begin position="18"/>
        <end position="413"/>
    </location>
</feature>
<reference evidence="8 9" key="1">
    <citation type="submission" date="2015-12" db="EMBL/GenBank/DDBJ databases">
        <title>Genome sequence of Oceanibaculum pacificum MCCC 1A02656.</title>
        <authorList>
            <person name="Lu L."/>
            <person name="Lai Q."/>
            <person name="Shao Z."/>
            <person name="Qian P."/>
        </authorList>
    </citation>
    <scope>NUCLEOTIDE SEQUENCE [LARGE SCALE GENOMIC DNA]</scope>
    <source>
        <strain evidence="8 9">MCCC 1A02656</strain>
    </source>
</reference>
<dbReference type="InterPro" id="IPR020846">
    <property type="entry name" value="MFS_dom"/>
</dbReference>
<organism evidence="8 9">
    <name type="scientific">Oceanibaculum pacificum</name>
    <dbReference type="NCBI Taxonomy" id="580166"/>
    <lineage>
        <taxon>Bacteria</taxon>
        <taxon>Pseudomonadati</taxon>
        <taxon>Pseudomonadota</taxon>
        <taxon>Alphaproteobacteria</taxon>
        <taxon>Rhodospirillales</taxon>
        <taxon>Oceanibaculaceae</taxon>
        <taxon>Oceanibaculum</taxon>
    </lineage>
</organism>
<evidence type="ECO:0000313" key="8">
    <source>
        <dbReference type="EMBL" id="KZC98805.1"/>
    </source>
</evidence>
<evidence type="ECO:0000256" key="5">
    <source>
        <dbReference type="ARBA" id="ARBA00023136"/>
    </source>
</evidence>
<feature type="transmembrane region" description="Helical" evidence="6">
    <location>
        <begin position="293"/>
        <end position="312"/>
    </location>
</feature>
<feature type="transmembrane region" description="Helical" evidence="6">
    <location>
        <begin position="263"/>
        <end position="281"/>
    </location>
</feature>
<dbReference type="InterPro" id="IPR036259">
    <property type="entry name" value="MFS_trans_sf"/>
</dbReference>
<feature type="transmembrane region" description="Helical" evidence="6">
    <location>
        <begin position="83"/>
        <end position="102"/>
    </location>
</feature>
<dbReference type="OrthoDB" id="272777at2"/>
<keyword evidence="2" id="KW-1003">Cell membrane</keyword>
<feature type="transmembrane region" description="Helical" evidence="6">
    <location>
        <begin position="318"/>
        <end position="337"/>
    </location>
</feature>
<dbReference type="InterPro" id="IPR050189">
    <property type="entry name" value="MFS_Efflux_Transporters"/>
</dbReference>